<keyword evidence="11" id="KW-0472">Membrane</keyword>
<dbReference type="AlphaFoldDB" id="A0A8H4VFX0"/>
<comment type="subcellular location">
    <subcellularLocation>
        <location evidence="1">Membrane</location>
        <topology evidence="1">Single-pass type II membrane protein</topology>
    </subcellularLocation>
</comment>
<keyword evidence="5" id="KW-0328">Glycosyltransferase</keyword>
<keyword evidence="14" id="KW-1185">Reference proteome</keyword>
<evidence type="ECO:0000256" key="11">
    <source>
        <dbReference type="ARBA" id="ARBA00023136"/>
    </source>
</evidence>
<comment type="similarity">
    <text evidence="3">Belongs to the glycosyltransferase 31 family. Beta3-Gal-T subfamily.</text>
</comment>
<proteinExistence type="inferred from homology"/>
<evidence type="ECO:0000256" key="2">
    <source>
        <dbReference type="ARBA" id="ARBA00004922"/>
    </source>
</evidence>
<accession>A0A8H4VFX0</accession>
<dbReference type="Pfam" id="PF02434">
    <property type="entry name" value="Fringe"/>
    <property type="match status" value="1"/>
</dbReference>
<dbReference type="GO" id="GO:0000166">
    <property type="term" value="F:nucleotide binding"/>
    <property type="evidence" value="ECO:0007669"/>
    <property type="project" value="UniProtKB-KW"/>
</dbReference>
<evidence type="ECO:0000256" key="3">
    <source>
        <dbReference type="ARBA" id="ARBA00006462"/>
    </source>
</evidence>
<dbReference type="GO" id="GO:0016020">
    <property type="term" value="C:membrane"/>
    <property type="evidence" value="ECO:0007669"/>
    <property type="project" value="UniProtKB-SubCell"/>
</dbReference>
<comment type="caution">
    <text evidence="13">The sequence shown here is derived from an EMBL/GenBank/DDBJ whole genome shotgun (WGS) entry which is preliminary data.</text>
</comment>
<dbReference type="GO" id="GO:0016263">
    <property type="term" value="F:glycoprotein-N-acetylgalactosamine 3-beta-galactosyltransferase activity"/>
    <property type="evidence" value="ECO:0007669"/>
    <property type="project" value="UniProtKB-EC"/>
</dbReference>
<dbReference type="PANTHER" id="PTHR23033">
    <property type="entry name" value="BETA1,3-GALACTOSYLTRANSFERASE"/>
    <property type="match status" value="1"/>
</dbReference>
<evidence type="ECO:0000256" key="5">
    <source>
        <dbReference type="ARBA" id="ARBA00022676"/>
    </source>
</evidence>
<protein>
    <recommendedName>
        <fullName evidence="4">N-acetylgalactosaminide beta-1,3-galactosyltransferase</fullName>
        <ecNumber evidence="4">2.4.1.122</ecNumber>
    </recommendedName>
</protein>
<reference evidence="13 14" key="1">
    <citation type="journal article" date="2020" name="G3 (Bethesda)">
        <title>Genetic Underpinnings of Host Manipulation by Ophiocordyceps as Revealed by Comparative Transcriptomics.</title>
        <authorList>
            <person name="Will I."/>
            <person name="Das B."/>
            <person name="Trinh T."/>
            <person name="Brachmann A."/>
            <person name="Ohm R.A."/>
            <person name="de Bekker C."/>
        </authorList>
    </citation>
    <scope>NUCLEOTIDE SEQUENCE [LARGE SCALE GENOMIC DNA]</scope>
    <source>
        <strain evidence="13 14">EC05</strain>
    </source>
</reference>
<dbReference type="PANTHER" id="PTHR23033:SF40">
    <property type="entry name" value="APPLE DOMAIN-CONTAINING PROTEIN"/>
    <property type="match status" value="1"/>
</dbReference>
<keyword evidence="10" id="KW-1133">Transmembrane helix</keyword>
<organism evidence="13 14">
    <name type="scientific">Ophiocordyceps camponoti-floridani</name>
    <dbReference type="NCBI Taxonomy" id="2030778"/>
    <lineage>
        <taxon>Eukaryota</taxon>
        <taxon>Fungi</taxon>
        <taxon>Dikarya</taxon>
        <taxon>Ascomycota</taxon>
        <taxon>Pezizomycotina</taxon>
        <taxon>Sordariomycetes</taxon>
        <taxon>Hypocreomycetidae</taxon>
        <taxon>Hypocreales</taxon>
        <taxon>Ophiocordycipitaceae</taxon>
        <taxon>Ophiocordyceps</taxon>
    </lineage>
</organism>
<evidence type="ECO:0000256" key="1">
    <source>
        <dbReference type="ARBA" id="ARBA00004606"/>
    </source>
</evidence>
<dbReference type="Gene3D" id="3.90.550.50">
    <property type="match status" value="1"/>
</dbReference>
<keyword evidence="8" id="KW-0547">Nucleotide-binding</keyword>
<feature type="domain" description="Fringe-like glycosyltransferase" evidence="12">
    <location>
        <begin position="200"/>
        <end position="244"/>
    </location>
</feature>
<dbReference type="InterPro" id="IPR003378">
    <property type="entry name" value="Fringe-like_glycosylTrfase"/>
</dbReference>
<dbReference type="EC" id="2.4.1.122" evidence="4"/>
<name>A0A8H4VFX0_9HYPO</name>
<evidence type="ECO:0000256" key="9">
    <source>
        <dbReference type="ARBA" id="ARBA00022968"/>
    </source>
</evidence>
<dbReference type="Proteomes" id="UP000562929">
    <property type="component" value="Unassembled WGS sequence"/>
</dbReference>
<dbReference type="OrthoDB" id="414175at2759"/>
<evidence type="ECO:0000313" key="14">
    <source>
        <dbReference type="Proteomes" id="UP000562929"/>
    </source>
</evidence>
<dbReference type="EMBL" id="JAACLJ010000001">
    <property type="protein sequence ID" value="KAF4594582.1"/>
    <property type="molecule type" value="Genomic_DNA"/>
</dbReference>
<keyword evidence="7" id="KW-0812">Transmembrane</keyword>
<gene>
    <name evidence="13" type="ORF">GQ602_000195</name>
</gene>
<keyword evidence="6 13" id="KW-0808">Transferase</keyword>
<evidence type="ECO:0000313" key="13">
    <source>
        <dbReference type="EMBL" id="KAF4594582.1"/>
    </source>
</evidence>
<evidence type="ECO:0000256" key="8">
    <source>
        <dbReference type="ARBA" id="ARBA00022741"/>
    </source>
</evidence>
<comment type="pathway">
    <text evidence="2">Protein modification; protein glycosylation.</text>
</comment>
<evidence type="ECO:0000256" key="7">
    <source>
        <dbReference type="ARBA" id="ARBA00022692"/>
    </source>
</evidence>
<keyword evidence="9" id="KW-0735">Signal-anchor</keyword>
<dbReference type="InterPro" id="IPR026050">
    <property type="entry name" value="C1GALT1/C1GALT1_chp1"/>
</dbReference>
<evidence type="ECO:0000259" key="12">
    <source>
        <dbReference type="Pfam" id="PF02434"/>
    </source>
</evidence>
<evidence type="ECO:0000256" key="6">
    <source>
        <dbReference type="ARBA" id="ARBA00022679"/>
    </source>
</evidence>
<sequence>MALSKRRFRRRFAPVAVVTVLVLAVWMATLAPLDSRLRLAVQFQASRLADGLRGRMPGGRDGWLQETARHGLDVRRDVGYLIKTGYGTRHRIPDQLAALKGLLADEGEGFIVVGDWTTVNESDARVIGVPVYDAVGVVVEAEAGRWKQQQQQQHPRLDKYRSLRDAVVAGDEEEALRLGREHGWELDALKFISGLELAYKHMPDKKWYMILDDDTYLVRPSLELLLSHLDPSEAQYLGNVVGDYKGRFAHGGSAVLLSAQALRSLLGRADVVSRAYAESLDETWGDRLVATTLQKLGIYVKERYAHHFSGETPEAARMRSDRLCSPIVSFHGLRGPGAMAAVGRKLASVTEPVMWAQLWSLFADHPLERYGRAPFLRGDHVGDGDGAMTTRTTRTWTGVDDDEACRERCEAVGAAGCLAWTFEARSGTCRGSPWATIGGGGETRRPRGFRASTGRAWSLWRVVVCRRGEAVGGKRRGGGNEVVSVVGSFRDGD</sequence>
<evidence type="ECO:0000256" key="4">
    <source>
        <dbReference type="ARBA" id="ARBA00012557"/>
    </source>
</evidence>
<evidence type="ECO:0000256" key="10">
    <source>
        <dbReference type="ARBA" id="ARBA00022989"/>
    </source>
</evidence>